<dbReference type="GeneID" id="85348661"/>
<dbReference type="RefSeq" id="XP_060304381.1">
    <property type="nucleotide sequence ID" value="XM_060465114.1"/>
</dbReference>
<sequence>MFLQQFSGCARFNRFANGQNIRMMSTVIGGSGRSYVMRQVLSYGGHDQIPIIFKAESQHESFIVKRVPRTFYDLSLRLAAEFASSRRLRMHIDCNLEEGVLIYPYYRSTLLSLIQDDDSEDSLPITERKKILRGTGEAIQELHTKGWIHCAPKELFEQISDEHWRHALAGASAIAENEVKQQPGLRSESNEQSTD</sequence>
<comment type="caution">
    <text evidence="1">The sequence shown here is derived from an EMBL/GenBank/DDBJ whole genome shotgun (WGS) entry which is preliminary data.</text>
</comment>
<gene>
    <name evidence="1" type="ORF">CCOS01_16980</name>
</gene>
<organism evidence="1 2">
    <name type="scientific">Colletotrichum costaricense</name>
    <dbReference type="NCBI Taxonomy" id="1209916"/>
    <lineage>
        <taxon>Eukaryota</taxon>
        <taxon>Fungi</taxon>
        <taxon>Dikarya</taxon>
        <taxon>Ascomycota</taxon>
        <taxon>Pezizomycotina</taxon>
        <taxon>Sordariomycetes</taxon>
        <taxon>Hypocreomycetidae</taxon>
        <taxon>Glomerellales</taxon>
        <taxon>Glomerellaceae</taxon>
        <taxon>Colletotrichum</taxon>
        <taxon>Colletotrichum acutatum species complex</taxon>
    </lineage>
</organism>
<dbReference type="AlphaFoldDB" id="A0AAI9YES0"/>
<reference evidence="1 2" key="1">
    <citation type="submission" date="2016-10" db="EMBL/GenBank/DDBJ databases">
        <title>The genome sequence of Colletotrichum fioriniae PJ7.</title>
        <authorList>
            <person name="Baroncelli R."/>
        </authorList>
    </citation>
    <scope>NUCLEOTIDE SEQUENCE [LARGE SCALE GENOMIC DNA]</scope>
    <source>
        <strain evidence="1 2">IMI 309622</strain>
    </source>
</reference>
<keyword evidence="2" id="KW-1185">Reference proteome</keyword>
<dbReference type="Proteomes" id="UP001240678">
    <property type="component" value="Unassembled WGS sequence"/>
</dbReference>
<accession>A0AAI9YES0</accession>
<evidence type="ECO:0000313" key="1">
    <source>
        <dbReference type="EMBL" id="KAK1503905.1"/>
    </source>
</evidence>
<evidence type="ECO:0000313" key="2">
    <source>
        <dbReference type="Proteomes" id="UP001240678"/>
    </source>
</evidence>
<dbReference type="InterPro" id="IPR011009">
    <property type="entry name" value="Kinase-like_dom_sf"/>
</dbReference>
<protein>
    <recommendedName>
        <fullName evidence="3">Protein kinase domain-containing protein</fullName>
    </recommendedName>
</protein>
<proteinExistence type="predicted"/>
<name>A0AAI9YES0_9PEZI</name>
<dbReference type="SUPFAM" id="SSF56112">
    <property type="entry name" value="Protein kinase-like (PK-like)"/>
    <property type="match status" value="1"/>
</dbReference>
<dbReference type="EMBL" id="MOOE01000036">
    <property type="protein sequence ID" value="KAK1503905.1"/>
    <property type="molecule type" value="Genomic_DNA"/>
</dbReference>
<evidence type="ECO:0008006" key="3">
    <source>
        <dbReference type="Google" id="ProtNLM"/>
    </source>
</evidence>